<evidence type="ECO:0000256" key="1">
    <source>
        <dbReference type="SAM" id="MobiDB-lite"/>
    </source>
</evidence>
<accession>A0A176WE30</accession>
<comment type="caution">
    <text evidence="2">The sequence shown here is derived from an EMBL/GenBank/DDBJ whole genome shotgun (WGS) entry which is preliminary data.</text>
</comment>
<dbReference type="EMBL" id="LVLJ01001114">
    <property type="protein sequence ID" value="OAE31339.1"/>
    <property type="molecule type" value="Genomic_DNA"/>
</dbReference>
<dbReference type="Proteomes" id="UP000077202">
    <property type="component" value="Unassembled WGS sequence"/>
</dbReference>
<reference evidence="2" key="1">
    <citation type="submission" date="2016-03" db="EMBL/GenBank/DDBJ databases">
        <title>Mechanisms controlling the formation of the plant cell surface in tip-growing cells are functionally conserved among land plants.</title>
        <authorList>
            <person name="Honkanen S."/>
            <person name="Jones V.A."/>
            <person name="Morieri G."/>
            <person name="Champion C."/>
            <person name="Hetherington A.J."/>
            <person name="Kelly S."/>
            <person name="Saint-Marcoux D."/>
            <person name="Proust H."/>
            <person name="Prescott H."/>
            <person name="Dolan L."/>
        </authorList>
    </citation>
    <scope>NUCLEOTIDE SEQUENCE [LARGE SCALE GENOMIC DNA]</scope>
    <source>
        <tissue evidence="2">Whole gametophyte</tissue>
    </source>
</reference>
<keyword evidence="3" id="KW-1185">Reference proteome</keyword>
<proteinExistence type="predicted"/>
<protein>
    <submittedName>
        <fullName evidence="2">Uncharacterized protein</fullName>
    </submittedName>
</protein>
<feature type="compositionally biased region" description="Basic and acidic residues" evidence="1">
    <location>
        <begin position="241"/>
        <end position="250"/>
    </location>
</feature>
<evidence type="ECO:0000313" key="2">
    <source>
        <dbReference type="EMBL" id="OAE31339.1"/>
    </source>
</evidence>
<organism evidence="2 3">
    <name type="scientific">Marchantia polymorpha subsp. ruderalis</name>
    <dbReference type="NCBI Taxonomy" id="1480154"/>
    <lineage>
        <taxon>Eukaryota</taxon>
        <taxon>Viridiplantae</taxon>
        <taxon>Streptophyta</taxon>
        <taxon>Embryophyta</taxon>
        <taxon>Marchantiophyta</taxon>
        <taxon>Marchantiopsida</taxon>
        <taxon>Marchantiidae</taxon>
        <taxon>Marchantiales</taxon>
        <taxon>Marchantiaceae</taxon>
        <taxon>Marchantia</taxon>
    </lineage>
</organism>
<sequence length="461" mass="50332">MVDEHGEPQERFPPASAYLTTAPAEKGGDVRALSSAFLALCLLLLGGDGRALTSDVLVLVVIGRDTQVLISANVRDSDSRPLILDDWRNASAAVDELRIERRSSVDLDLVGSEQRVRKTGLNQSAVMTMDLILPDCNRASPPTSLQLCMNLVTAGVDSKYSAYSASGLDLYIELGTKLNAMAMAMPAPAPAPAALASREPEASSRPDHLNLAFENSVELSSTRTYLHTHDHRQFRLQAQEHSARLSAAREELEEDSQSAHEPSTSRNDDDDEEAAVTGRSNGGGGGGGGGLKPLLACPSSNILAQIECFDMADVSAACHLLELSSYSGSVASSDRDQSSEFFDLDRGRADSPGHFSYSEPDSFEAAPEYEELTVTRMVDRFQAAPEGWPWGADDAKLHNMSTDASTFRKRRVRANLIKHCHDDAGPIYFDDWDFEVDVLERPPCKRRNTRVDIIYKRSIQM</sequence>
<name>A0A176WE30_MARPO</name>
<gene>
    <name evidence="2" type="ORF">AXG93_4510s1130</name>
</gene>
<feature type="region of interest" description="Disordered" evidence="1">
    <location>
        <begin position="240"/>
        <end position="287"/>
    </location>
</feature>
<dbReference type="AlphaFoldDB" id="A0A176WE30"/>
<evidence type="ECO:0000313" key="3">
    <source>
        <dbReference type="Proteomes" id="UP000077202"/>
    </source>
</evidence>